<feature type="domain" description="HTH lysR-type" evidence="5">
    <location>
        <begin position="1"/>
        <end position="58"/>
    </location>
</feature>
<reference evidence="6 7" key="1">
    <citation type="submission" date="2021-07" db="EMBL/GenBank/DDBJ databases">
        <title>Paenibacillus radiodurans sp. nov., isolated from the southeastern edge of Tengger Desert.</title>
        <authorList>
            <person name="Zhang G."/>
        </authorList>
    </citation>
    <scope>NUCLEOTIDE SEQUENCE [LARGE SCALE GENOMIC DNA]</scope>
    <source>
        <strain evidence="6 7">CCM 7311</strain>
    </source>
</reference>
<dbReference type="Gene3D" id="3.40.190.290">
    <property type="match status" value="1"/>
</dbReference>
<dbReference type="Gene3D" id="1.10.10.10">
    <property type="entry name" value="Winged helix-like DNA-binding domain superfamily/Winged helix DNA-binding domain"/>
    <property type="match status" value="1"/>
</dbReference>
<dbReference type="EMBL" id="JAHZIK010000030">
    <property type="protein sequence ID" value="MBW7452988.1"/>
    <property type="molecule type" value="Genomic_DNA"/>
</dbReference>
<dbReference type="PRINTS" id="PR00039">
    <property type="entry name" value="HTHLYSR"/>
</dbReference>
<name>A0ABS7BWG9_9BACL</name>
<dbReference type="SUPFAM" id="SSF53850">
    <property type="entry name" value="Periplasmic binding protein-like II"/>
    <property type="match status" value="1"/>
</dbReference>
<proteinExistence type="inferred from homology"/>
<dbReference type="InterPro" id="IPR036388">
    <property type="entry name" value="WH-like_DNA-bd_sf"/>
</dbReference>
<protein>
    <submittedName>
        <fullName evidence="6">LysR family transcriptional regulator</fullName>
    </submittedName>
</protein>
<evidence type="ECO:0000256" key="3">
    <source>
        <dbReference type="ARBA" id="ARBA00023125"/>
    </source>
</evidence>
<keyword evidence="4" id="KW-0804">Transcription</keyword>
<evidence type="ECO:0000256" key="1">
    <source>
        <dbReference type="ARBA" id="ARBA00009437"/>
    </source>
</evidence>
<dbReference type="RefSeq" id="WP_210046994.1">
    <property type="nucleotide sequence ID" value="NZ_JBHLVU010000082.1"/>
</dbReference>
<dbReference type="Pfam" id="PF00126">
    <property type="entry name" value="HTH_1"/>
    <property type="match status" value="1"/>
</dbReference>
<comment type="caution">
    <text evidence="6">The sequence shown here is derived from an EMBL/GenBank/DDBJ whole genome shotgun (WGS) entry which is preliminary data.</text>
</comment>
<dbReference type="InterPro" id="IPR036390">
    <property type="entry name" value="WH_DNA-bd_sf"/>
</dbReference>
<dbReference type="PANTHER" id="PTHR30346">
    <property type="entry name" value="TRANSCRIPTIONAL DUAL REGULATOR HCAR-RELATED"/>
    <property type="match status" value="1"/>
</dbReference>
<evidence type="ECO:0000259" key="5">
    <source>
        <dbReference type="PROSITE" id="PS50931"/>
    </source>
</evidence>
<sequence>MELKQLQYFMAICEELHFSRAAEKMGVSPPNISQQIRRLEEELGVLLFDRVGKTIVLTEAGAILHEHGAAVFGHLQQASDAIADLKQMQGGSLSIGVLPGDADLMFNALLLNFHQTYPTISLSLLETMKVTEQILDRSIDVGVTIGPVIDERLTSIPLFHEEFSLAVSMNDPLATERIIPLDRLNALKMVMFPPDHQYRKLIDRFCMDRGFTLQPHMVTTTLSSLLQLVQSGAGTCVLPRMLLDNLHNTGIKVVHLRNPTPSQDICLIYRSDRYIGYAMRTFIKTLRVYIETAITNMWK</sequence>
<evidence type="ECO:0000313" key="6">
    <source>
        <dbReference type="EMBL" id="MBW7452988.1"/>
    </source>
</evidence>
<evidence type="ECO:0000313" key="7">
    <source>
        <dbReference type="Proteomes" id="UP001519887"/>
    </source>
</evidence>
<dbReference type="PANTHER" id="PTHR30346:SF31">
    <property type="entry name" value="LYSR SUBSTRATE-BINDING"/>
    <property type="match status" value="1"/>
</dbReference>
<keyword evidence="7" id="KW-1185">Reference proteome</keyword>
<gene>
    <name evidence="6" type="ORF">K0U00_02890</name>
</gene>
<dbReference type="PROSITE" id="PS50931">
    <property type="entry name" value="HTH_LYSR"/>
    <property type="match status" value="1"/>
</dbReference>
<dbReference type="SUPFAM" id="SSF46785">
    <property type="entry name" value="Winged helix' DNA-binding domain"/>
    <property type="match status" value="1"/>
</dbReference>
<evidence type="ECO:0000256" key="2">
    <source>
        <dbReference type="ARBA" id="ARBA00023015"/>
    </source>
</evidence>
<keyword evidence="3" id="KW-0238">DNA-binding</keyword>
<dbReference type="CDD" id="cd05466">
    <property type="entry name" value="PBP2_LTTR_substrate"/>
    <property type="match status" value="1"/>
</dbReference>
<dbReference type="Pfam" id="PF03466">
    <property type="entry name" value="LysR_substrate"/>
    <property type="match status" value="1"/>
</dbReference>
<dbReference type="InterPro" id="IPR005119">
    <property type="entry name" value="LysR_subst-bd"/>
</dbReference>
<evidence type="ECO:0000256" key="4">
    <source>
        <dbReference type="ARBA" id="ARBA00023163"/>
    </source>
</evidence>
<accession>A0ABS7BWG9</accession>
<keyword evidence="2" id="KW-0805">Transcription regulation</keyword>
<dbReference type="Proteomes" id="UP001519887">
    <property type="component" value="Unassembled WGS sequence"/>
</dbReference>
<comment type="similarity">
    <text evidence="1">Belongs to the LysR transcriptional regulatory family.</text>
</comment>
<dbReference type="InterPro" id="IPR000847">
    <property type="entry name" value="LysR_HTH_N"/>
</dbReference>
<organism evidence="6 7">
    <name type="scientific">Paenibacillus sepulcri</name>
    <dbReference type="NCBI Taxonomy" id="359917"/>
    <lineage>
        <taxon>Bacteria</taxon>
        <taxon>Bacillati</taxon>
        <taxon>Bacillota</taxon>
        <taxon>Bacilli</taxon>
        <taxon>Bacillales</taxon>
        <taxon>Paenibacillaceae</taxon>
        <taxon>Paenibacillus</taxon>
    </lineage>
</organism>